<dbReference type="EMBL" id="JBBMFN010000054">
    <property type="protein sequence ID" value="MEQ2467506.1"/>
    <property type="molecule type" value="Genomic_DNA"/>
</dbReference>
<protein>
    <submittedName>
        <fullName evidence="2">DUF4183 domain-containing protein</fullName>
    </submittedName>
</protein>
<evidence type="ECO:0000259" key="1">
    <source>
        <dbReference type="Pfam" id="PF13799"/>
    </source>
</evidence>
<dbReference type="RefSeq" id="WP_031535885.1">
    <property type="nucleotide sequence ID" value="NZ_JBBMFN010000054.1"/>
</dbReference>
<proteinExistence type="predicted"/>
<organism evidence="2 3">
    <name type="scientific">Niallia hominis</name>
    <dbReference type="NCBI Taxonomy" id="3133173"/>
    <lineage>
        <taxon>Bacteria</taxon>
        <taxon>Bacillati</taxon>
        <taxon>Bacillota</taxon>
        <taxon>Bacilli</taxon>
        <taxon>Bacillales</taxon>
        <taxon>Bacillaceae</taxon>
        <taxon>Niallia</taxon>
    </lineage>
</organism>
<keyword evidence="3" id="KW-1185">Reference proteome</keyword>
<gene>
    <name evidence="2" type="ORF">WMO63_17770</name>
</gene>
<feature type="domain" description="DUF4183" evidence="1">
    <location>
        <begin position="37"/>
        <end position="108"/>
    </location>
</feature>
<evidence type="ECO:0000313" key="2">
    <source>
        <dbReference type="EMBL" id="MEQ2467506.1"/>
    </source>
</evidence>
<name>A0ABV1F2D9_9BACI</name>
<evidence type="ECO:0000313" key="3">
    <source>
        <dbReference type="Proteomes" id="UP001465426"/>
    </source>
</evidence>
<comment type="caution">
    <text evidence="2">The sequence shown here is derived from an EMBL/GenBank/DDBJ whole genome shotgun (WGS) entry which is preliminary data.</text>
</comment>
<accession>A0ABV1F2D9</accession>
<sequence length="111" mass="12661">MEKKQRLPKPYLILPDVPSTEIYVHIPKKMMVIEYFAIADGITNIFTEKDGVKELGNQKILDPSKVSYMNLFINAVLQPKENYEVKKGMICLKTEDVPICGATVILQMFIV</sequence>
<dbReference type="Pfam" id="PF13799">
    <property type="entry name" value="DUF4183"/>
    <property type="match status" value="1"/>
</dbReference>
<dbReference type="Proteomes" id="UP001465426">
    <property type="component" value="Unassembled WGS sequence"/>
</dbReference>
<dbReference type="InterPro" id="IPR025237">
    <property type="entry name" value="DUF4183"/>
</dbReference>
<reference evidence="2 3" key="1">
    <citation type="submission" date="2024-03" db="EMBL/GenBank/DDBJ databases">
        <title>Human intestinal bacterial collection.</title>
        <authorList>
            <person name="Pauvert C."/>
            <person name="Hitch T.C.A."/>
            <person name="Clavel T."/>
        </authorList>
    </citation>
    <scope>NUCLEOTIDE SEQUENCE [LARGE SCALE GENOMIC DNA]</scope>
    <source>
        <strain evidence="2 3">CLA-SR-H024</strain>
    </source>
</reference>